<sequence>MQKMAATPPRFDQQFRNQFRQLLEWRRDVRRFDTRPLPDGLVDELLDIANLSPSVGLSQPWRFIMVDDVERRAQVTADFEQCNRAALEQFSGARAARYASLKLAGLREAPVQIATFVDVNPDQGHGLGQTTMPETLHYSSVLAIYSLWLAARTHGVGLGWVSILNPGVVKGICEVPDHWQFIAYLCLGYPLEEHTEPELQLSGWETRRSLGNKVIRR</sequence>
<accession>A0ABP8V4C0</accession>
<organism evidence="2 3">
    <name type="scientific">Kistimonas scapharcae</name>
    <dbReference type="NCBI Taxonomy" id="1036133"/>
    <lineage>
        <taxon>Bacteria</taxon>
        <taxon>Pseudomonadati</taxon>
        <taxon>Pseudomonadota</taxon>
        <taxon>Gammaproteobacteria</taxon>
        <taxon>Oceanospirillales</taxon>
        <taxon>Endozoicomonadaceae</taxon>
        <taxon>Kistimonas</taxon>
    </lineage>
</organism>
<dbReference type="InterPro" id="IPR050627">
    <property type="entry name" value="Nitroreductase/BluB"/>
</dbReference>
<dbReference type="Proteomes" id="UP001500604">
    <property type="component" value="Unassembled WGS sequence"/>
</dbReference>
<dbReference type="SUPFAM" id="SSF55469">
    <property type="entry name" value="FMN-dependent nitroreductase-like"/>
    <property type="match status" value="1"/>
</dbReference>
<dbReference type="Pfam" id="PF00881">
    <property type="entry name" value="Nitroreductase"/>
    <property type="match status" value="1"/>
</dbReference>
<keyword evidence="3" id="KW-1185">Reference proteome</keyword>
<evidence type="ECO:0000259" key="1">
    <source>
        <dbReference type="Pfam" id="PF00881"/>
    </source>
</evidence>
<dbReference type="InterPro" id="IPR000415">
    <property type="entry name" value="Nitroreductase-like"/>
</dbReference>
<gene>
    <name evidence="2" type="primary">bluB</name>
    <name evidence="2" type="ORF">GCM10023116_25320</name>
</gene>
<evidence type="ECO:0000313" key="3">
    <source>
        <dbReference type="Proteomes" id="UP001500604"/>
    </source>
</evidence>
<feature type="domain" description="Nitroreductase" evidence="1">
    <location>
        <begin position="24"/>
        <end position="189"/>
    </location>
</feature>
<reference evidence="3" key="1">
    <citation type="journal article" date="2019" name="Int. J. Syst. Evol. Microbiol.">
        <title>The Global Catalogue of Microorganisms (GCM) 10K type strain sequencing project: providing services to taxonomists for standard genome sequencing and annotation.</title>
        <authorList>
            <consortium name="The Broad Institute Genomics Platform"/>
            <consortium name="The Broad Institute Genome Sequencing Center for Infectious Disease"/>
            <person name="Wu L."/>
            <person name="Ma J."/>
        </authorList>
    </citation>
    <scope>NUCLEOTIDE SEQUENCE [LARGE SCALE GENOMIC DNA]</scope>
    <source>
        <strain evidence="3">JCM 17805</strain>
    </source>
</reference>
<dbReference type="InterPro" id="IPR029479">
    <property type="entry name" value="Nitroreductase"/>
</dbReference>
<dbReference type="NCBIfam" id="TIGR02476">
    <property type="entry name" value="BluB"/>
    <property type="match status" value="1"/>
</dbReference>
<name>A0ABP8V4C0_9GAMM</name>
<dbReference type="PANTHER" id="PTHR23026:SF123">
    <property type="entry name" value="NAD(P)H NITROREDUCTASE RV3131-RELATED"/>
    <property type="match status" value="1"/>
</dbReference>
<comment type="caution">
    <text evidence="2">The sequence shown here is derived from an EMBL/GenBank/DDBJ whole genome shotgun (WGS) entry which is preliminary data.</text>
</comment>
<dbReference type="RefSeq" id="WP_345196371.1">
    <property type="nucleotide sequence ID" value="NZ_BAABFL010000379.1"/>
</dbReference>
<evidence type="ECO:0000313" key="2">
    <source>
        <dbReference type="EMBL" id="GAA4650249.1"/>
    </source>
</evidence>
<dbReference type="InterPro" id="IPR012825">
    <property type="entry name" value="BluB"/>
</dbReference>
<proteinExistence type="predicted"/>
<dbReference type="Gene3D" id="3.40.109.10">
    <property type="entry name" value="NADH Oxidase"/>
    <property type="match status" value="1"/>
</dbReference>
<dbReference type="EMBL" id="BAABFL010000379">
    <property type="protein sequence ID" value="GAA4650249.1"/>
    <property type="molecule type" value="Genomic_DNA"/>
</dbReference>
<protein>
    <submittedName>
        <fullName evidence="2">5,6-dimethylbenzimidazole synthase</fullName>
    </submittedName>
</protein>
<dbReference type="PANTHER" id="PTHR23026">
    <property type="entry name" value="NADPH NITROREDUCTASE"/>
    <property type="match status" value="1"/>
</dbReference>